<dbReference type="PANTHER" id="PTHR39181:SF1">
    <property type="entry name" value="TYROSINE-PROTEIN PHOSPHATASE YWQE"/>
    <property type="match status" value="1"/>
</dbReference>
<dbReference type="Proteomes" id="UP000292544">
    <property type="component" value="Unassembled WGS sequence"/>
</dbReference>
<dbReference type="RefSeq" id="WP_130565327.1">
    <property type="nucleotide sequence ID" value="NZ_SHLY01000001.1"/>
</dbReference>
<reference evidence="6" key="1">
    <citation type="submission" date="2019-02" db="EMBL/GenBank/DDBJ databases">
        <title>Draft genome sequence of Muricauda sp. 176CP4-71.</title>
        <authorList>
            <person name="Park J.-S."/>
        </authorList>
    </citation>
    <scope>NUCLEOTIDE SEQUENCE [LARGE SCALE GENOMIC DNA]</scope>
    <source>
        <strain evidence="6">176GS2-150</strain>
    </source>
</reference>
<accession>A0ABY1WSQ3</accession>
<proteinExistence type="inferred from homology"/>
<evidence type="ECO:0000313" key="5">
    <source>
        <dbReference type="EMBL" id="TAA47764.1"/>
    </source>
</evidence>
<sequence>MSESLEMARISVAEGIHTSVLTPHFHPGIYNNSIRALQNTFDAFSKALMEANIPLKIHLAGEVRLTEQILHALPAGEIPMLGDYKGSQVLLLELPYSHIPPGTDNLLKWLNRHGVIPMIAHPERNREIIRNPNAISRLTKGDVFFQLTLGSFAGDFGERPYETAIALSKKGYVDVLATDAHSIKRRPPVTANGLDEARKWIGDEGVHSAIEELPRAIIS</sequence>
<keyword evidence="6" id="KW-1185">Reference proteome</keyword>
<dbReference type="PANTHER" id="PTHR39181">
    <property type="entry name" value="TYROSINE-PROTEIN PHOSPHATASE YWQE"/>
    <property type="match status" value="1"/>
</dbReference>
<gene>
    <name evidence="5" type="ORF">EXY25_00495</name>
</gene>
<protein>
    <recommendedName>
        <fullName evidence="2">protein-tyrosine-phosphatase</fullName>
        <ecNumber evidence="2">3.1.3.48</ecNumber>
    </recommendedName>
</protein>
<dbReference type="InterPro" id="IPR016667">
    <property type="entry name" value="Caps_polysacc_synth_CpsB/CapC"/>
</dbReference>
<dbReference type="EMBL" id="SHLY01000001">
    <property type="protein sequence ID" value="TAA47764.1"/>
    <property type="molecule type" value="Genomic_DNA"/>
</dbReference>
<evidence type="ECO:0000256" key="4">
    <source>
        <dbReference type="ARBA" id="ARBA00051722"/>
    </source>
</evidence>
<evidence type="ECO:0000256" key="2">
    <source>
        <dbReference type="ARBA" id="ARBA00013064"/>
    </source>
</evidence>
<dbReference type="PIRSF" id="PIRSF016557">
    <property type="entry name" value="Caps_synth_CpsB"/>
    <property type="match status" value="1"/>
</dbReference>
<comment type="catalytic activity">
    <reaction evidence="4">
        <text>O-phospho-L-tyrosyl-[protein] + H2O = L-tyrosyl-[protein] + phosphate</text>
        <dbReference type="Rhea" id="RHEA:10684"/>
        <dbReference type="Rhea" id="RHEA-COMP:10136"/>
        <dbReference type="Rhea" id="RHEA-COMP:20101"/>
        <dbReference type="ChEBI" id="CHEBI:15377"/>
        <dbReference type="ChEBI" id="CHEBI:43474"/>
        <dbReference type="ChEBI" id="CHEBI:46858"/>
        <dbReference type="ChEBI" id="CHEBI:61978"/>
        <dbReference type="EC" id="3.1.3.48"/>
    </reaction>
</comment>
<evidence type="ECO:0000256" key="3">
    <source>
        <dbReference type="ARBA" id="ARBA00022801"/>
    </source>
</evidence>
<dbReference type="InterPro" id="IPR016195">
    <property type="entry name" value="Pol/histidinol_Pase-like"/>
</dbReference>
<name>A0ABY1WSQ3_9GAMM</name>
<keyword evidence="3" id="KW-0378">Hydrolase</keyword>
<evidence type="ECO:0000256" key="1">
    <source>
        <dbReference type="ARBA" id="ARBA00005750"/>
    </source>
</evidence>
<comment type="caution">
    <text evidence="5">The sequence shown here is derived from an EMBL/GenBank/DDBJ whole genome shotgun (WGS) entry which is preliminary data.</text>
</comment>
<dbReference type="Pfam" id="PF19567">
    <property type="entry name" value="CpsB_CapC"/>
    <property type="match status" value="1"/>
</dbReference>
<dbReference type="Gene3D" id="3.20.20.140">
    <property type="entry name" value="Metal-dependent hydrolases"/>
    <property type="match status" value="1"/>
</dbReference>
<dbReference type="SUPFAM" id="SSF89550">
    <property type="entry name" value="PHP domain-like"/>
    <property type="match status" value="1"/>
</dbReference>
<organism evidence="5 6">
    <name type="scientific">Corallincola spongiicola</name>
    <dbReference type="NCBI Taxonomy" id="2520508"/>
    <lineage>
        <taxon>Bacteria</taxon>
        <taxon>Pseudomonadati</taxon>
        <taxon>Pseudomonadota</taxon>
        <taxon>Gammaproteobacteria</taxon>
        <taxon>Alteromonadales</taxon>
        <taxon>Psychromonadaceae</taxon>
        <taxon>Corallincola</taxon>
    </lineage>
</organism>
<dbReference type="EC" id="3.1.3.48" evidence="2"/>
<comment type="similarity">
    <text evidence="1">Belongs to the metallo-dependent hydrolases superfamily. CpsB/CapC family.</text>
</comment>
<evidence type="ECO:0000313" key="6">
    <source>
        <dbReference type="Proteomes" id="UP000292544"/>
    </source>
</evidence>